<evidence type="ECO:0000313" key="2">
    <source>
        <dbReference type="Proteomes" id="UP001341281"/>
    </source>
</evidence>
<proteinExistence type="predicted"/>
<dbReference type="PANTHER" id="PTHR11439:SF524">
    <property type="entry name" value="RNA-DIRECTED DNA POLYMERASE, PROTEIN KINASE RLK-PELLE-DLSV FAMILY"/>
    <property type="match status" value="1"/>
</dbReference>
<organism evidence="1 2">
    <name type="scientific">Paspalum notatum var. saurae</name>
    <dbReference type="NCBI Taxonomy" id="547442"/>
    <lineage>
        <taxon>Eukaryota</taxon>
        <taxon>Viridiplantae</taxon>
        <taxon>Streptophyta</taxon>
        <taxon>Embryophyta</taxon>
        <taxon>Tracheophyta</taxon>
        <taxon>Spermatophyta</taxon>
        <taxon>Magnoliopsida</taxon>
        <taxon>Liliopsida</taxon>
        <taxon>Poales</taxon>
        <taxon>Poaceae</taxon>
        <taxon>PACMAD clade</taxon>
        <taxon>Panicoideae</taxon>
        <taxon>Andropogonodae</taxon>
        <taxon>Paspaleae</taxon>
        <taxon>Paspalinae</taxon>
        <taxon>Paspalum</taxon>
    </lineage>
</organism>
<keyword evidence="2" id="KW-1185">Reference proteome</keyword>
<dbReference type="Proteomes" id="UP001341281">
    <property type="component" value="Chromosome 08"/>
</dbReference>
<gene>
    <name evidence="1" type="ORF">U9M48_036094</name>
</gene>
<sequence length="152" mass="17307">MVSLSSAKAEHQAVTFAVAECCWLRQLLQELHVPIASAAVVYCDNFSAVYMTGNPIHHRRTKHIEIDIHFICEKVALGQCFNCFDWVIRWLVAIWSFNCTKEKDVGEQKKKRIKSDTDSVRFSAVSMRNQLDQAANLKGEQVSTSTVFRNIT</sequence>
<protein>
    <submittedName>
        <fullName evidence="1">Uncharacterized protein</fullName>
    </submittedName>
</protein>
<reference evidence="1 2" key="1">
    <citation type="submission" date="2024-02" db="EMBL/GenBank/DDBJ databases">
        <title>High-quality chromosome-scale genome assembly of Pensacola bahiagrass (Paspalum notatum Flugge var. saurae).</title>
        <authorList>
            <person name="Vega J.M."/>
            <person name="Podio M."/>
            <person name="Orjuela J."/>
            <person name="Siena L.A."/>
            <person name="Pessino S.C."/>
            <person name="Combes M.C."/>
            <person name="Mariac C."/>
            <person name="Albertini E."/>
            <person name="Pupilli F."/>
            <person name="Ortiz J.P.A."/>
            <person name="Leblanc O."/>
        </authorList>
    </citation>
    <scope>NUCLEOTIDE SEQUENCE [LARGE SCALE GENOMIC DNA]</scope>
    <source>
        <strain evidence="1">R1</strain>
        <tissue evidence="1">Leaf</tissue>
    </source>
</reference>
<accession>A0AAQ3UCH0</accession>
<dbReference type="AlphaFoldDB" id="A0AAQ3UCH0"/>
<dbReference type="PANTHER" id="PTHR11439">
    <property type="entry name" value="GAG-POL-RELATED RETROTRANSPOSON"/>
    <property type="match status" value="1"/>
</dbReference>
<dbReference type="EMBL" id="CP144752">
    <property type="protein sequence ID" value="WVZ89729.1"/>
    <property type="molecule type" value="Genomic_DNA"/>
</dbReference>
<name>A0AAQ3UCH0_PASNO</name>
<dbReference type="CDD" id="cd09272">
    <property type="entry name" value="RNase_HI_RT_Ty1"/>
    <property type="match status" value="1"/>
</dbReference>
<evidence type="ECO:0000313" key="1">
    <source>
        <dbReference type="EMBL" id="WVZ89729.1"/>
    </source>
</evidence>